<evidence type="ECO:0000313" key="2">
    <source>
        <dbReference type="Proteomes" id="UP000263900"/>
    </source>
</evidence>
<dbReference type="EMBL" id="CP032157">
    <property type="protein sequence ID" value="AXY74607.1"/>
    <property type="molecule type" value="Genomic_DNA"/>
</dbReference>
<dbReference type="OrthoDB" id="737630at2"/>
<dbReference type="InterPro" id="IPR032173">
    <property type="entry name" value="DUF5007"/>
</dbReference>
<dbReference type="KEGG" id="pseg:D3H65_11715"/>
<dbReference type="Pfam" id="PF16398">
    <property type="entry name" value="DUF5007"/>
    <property type="match status" value="1"/>
</dbReference>
<organism evidence="1 2">
    <name type="scientific">Paraflavitalea soli</name>
    <dbReference type="NCBI Taxonomy" id="2315862"/>
    <lineage>
        <taxon>Bacteria</taxon>
        <taxon>Pseudomonadati</taxon>
        <taxon>Bacteroidota</taxon>
        <taxon>Chitinophagia</taxon>
        <taxon>Chitinophagales</taxon>
        <taxon>Chitinophagaceae</taxon>
        <taxon>Paraflavitalea</taxon>
    </lineage>
</organism>
<dbReference type="Proteomes" id="UP000263900">
    <property type="component" value="Chromosome"/>
</dbReference>
<proteinExistence type="predicted"/>
<accession>A0A3B7MLL5</accession>
<reference evidence="1 2" key="1">
    <citation type="submission" date="2018-09" db="EMBL/GenBank/DDBJ databases">
        <title>Genome sequencing of strain 6GH32-13.</title>
        <authorList>
            <person name="Weon H.-Y."/>
            <person name="Heo J."/>
            <person name="Kwon S.-W."/>
        </authorList>
    </citation>
    <scope>NUCLEOTIDE SEQUENCE [LARGE SCALE GENOMIC DNA]</scope>
    <source>
        <strain evidence="1 2">5GH32-13</strain>
    </source>
</reference>
<keyword evidence="2" id="KW-1185">Reference proteome</keyword>
<dbReference type="PROSITE" id="PS51257">
    <property type="entry name" value="PROKAR_LIPOPROTEIN"/>
    <property type="match status" value="1"/>
</dbReference>
<gene>
    <name evidence="1" type="ORF">D3H65_11715</name>
</gene>
<sequence length="348" mass="39275">MNYTPWRRCFYILAMGILVTGAGACKKLVPEYREALSPEAGFAQTTFEPVTGRTTMYSNVFSNPNNSTSYPIDFKIVNARRFSGEAAPELTDIFPVQVWKEAYTGKEASLAEIEKKRATEYHNVFEVRKHSGDFVMWSSSNSKILRCQADSGYIFDIEMSNGGGRRYFRNMRLMPYRERPYEPSNLNAVTGQSVSNGIFPSVTTNIKGDSTNLSLSPADIDVYIRKANDGKPGGNSISFMFLDKYFQPINPNKFALTDWNNLLHGFNMQKTATKVTYDVAYPMPLVQLPTRFTTADGRRCSVRFSWARIGFGGMQQVAILGLDFAIFEGGNWEIVFAFKKDNPKFTND</sequence>
<evidence type="ECO:0000313" key="1">
    <source>
        <dbReference type="EMBL" id="AXY74607.1"/>
    </source>
</evidence>
<name>A0A3B7MLL5_9BACT</name>
<dbReference type="AlphaFoldDB" id="A0A3B7MLL5"/>
<protein>
    <submittedName>
        <fullName evidence="1">DUF5007 domain-containing protein</fullName>
    </submittedName>
</protein>
<dbReference type="RefSeq" id="WP_119050492.1">
    <property type="nucleotide sequence ID" value="NZ_CP032157.1"/>
</dbReference>